<reference evidence="6 7" key="1">
    <citation type="submission" date="2021-05" db="EMBL/GenBank/DDBJ databases">
        <title>A Polyphasic approach of four new species of the genus Ohtaekwangia: Ohtaekwangia histidinii sp. nov., Ohtaekwangia cretensis sp. nov., Ohtaekwangia indiensis sp. nov., Ohtaekwangia reichenbachii sp. nov. from diverse environment.</title>
        <authorList>
            <person name="Octaviana S."/>
        </authorList>
    </citation>
    <scope>NUCLEOTIDE SEQUENCE [LARGE SCALE GENOMIC DNA]</scope>
    <source>
        <strain evidence="6 7">PWU5</strain>
    </source>
</reference>
<evidence type="ECO:0000256" key="4">
    <source>
        <dbReference type="SAM" id="SignalP"/>
    </source>
</evidence>
<keyword evidence="2" id="KW-0802">TPR repeat</keyword>
<accession>A0AAP2E2V8</accession>
<dbReference type="InterPro" id="IPR039565">
    <property type="entry name" value="BamD-like"/>
</dbReference>
<feature type="signal peptide" evidence="4">
    <location>
        <begin position="1"/>
        <end position="20"/>
    </location>
</feature>
<keyword evidence="1 4" id="KW-0732">Signal</keyword>
<dbReference type="Pfam" id="PF13432">
    <property type="entry name" value="TPR_16"/>
    <property type="match status" value="5"/>
</dbReference>
<dbReference type="Gene3D" id="1.25.40.10">
    <property type="entry name" value="Tetratricopeptide repeat domain"/>
    <property type="match status" value="9"/>
</dbReference>
<dbReference type="RefSeq" id="WP_254087624.1">
    <property type="nucleotide sequence ID" value="NZ_JAHESE010000048.1"/>
</dbReference>
<proteinExistence type="predicted"/>
<dbReference type="PROSITE" id="PS50005">
    <property type="entry name" value="TPR"/>
    <property type="match status" value="2"/>
</dbReference>
<feature type="domain" description="Outer membrane lipoprotein BamD-like" evidence="5">
    <location>
        <begin position="27"/>
        <end position="117"/>
    </location>
</feature>
<feature type="chain" id="PRO_5042843517" evidence="4">
    <location>
        <begin position="21"/>
        <end position="1011"/>
    </location>
</feature>
<feature type="repeat" description="TPR" evidence="2">
    <location>
        <begin position="541"/>
        <end position="574"/>
    </location>
</feature>
<dbReference type="PANTHER" id="PTHR12558">
    <property type="entry name" value="CELL DIVISION CYCLE 16,23,27"/>
    <property type="match status" value="1"/>
</dbReference>
<evidence type="ECO:0000313" key="6">
    <source>
        <dbReference type="EMBL" id="MBT1712055.1"/>
    </source>
</evidence>
<comment type="caution">
    <text evidence="6">The sequence shown here is derived from an EMBL/GenBank/DDBJ whole genome shotgun (WGS) entry which is preliminary data.</text>
</comment>
<dbReference type="EMBL" id="JAHESE010000048">
    <property type="protein sequence ID" value="MBT1712055.1"/>
    <property type="molecule type" value="Genomic_DNA"/>
</dbReference>
<dbReference type="InterPro" id="IPR011990">
    <property type="entry name" value="TPR-like_helical_dom_sf"/>
</dbReference>
<name>A0AAP2E2V8_9BACT</name>
<feature type="repeat" description="TPR" evidence="2">
    <location>
        <begin position="650"/>
        <end position="683"/>
    </location>
</feature>
<dbReference type="InterPro" id="IPR019734">
    <property type="entry name" value="TPR_rpt"/>
</dbReference>
<evidence type="ECO:0000256" key="3">
    <source>
        <dbReference type="SAM" id="Coils"/>
    </source>
</evidence>
<dbReference type="SUPFAM" id="SSF48452">
    <property type="entry name" value="TPR-like"/>
    <property type="match status" value="6"/>
</dbReference>
<evidence type="ECO:0000256" key="1">
    <source>
        <dbReference type="ARBA" id="ARBA00022729"/>
    </source>
</evidence>
<dbReference type="PANTHER" id="PTHR12558:SF44">
    <property type="entry name" value="TETRATRICOPEPTIDE REPEAT-CONTAINING PROTEIN"/>
    <property type="match status" value="1"/>
</dbReference>
<evidence type="ECO:0000313" key="7">
    <source>
        <dbReference type="Proteomes" id="UP001319080"/>
    </source>
</evidence>
<protein>
    <submittedName>
        <fullName evidence="6">Tetratricopeptide repeat protein</fullName>
    </submittedName>
</protein>
<organism evidence="6 7">
    <name type="scientific">Dawidia cretensis</name>
    <dbReference type="NCBI Taxonomy" id="2782350"/>
    <lineage>
        <taxon>Bacteria</taxon>
        <taxon>Pseudomonadati</taxon>
        <taxon>Bacteroidota</taxon>
        <taxon>Cytophagia</taxon>
        <taxon>Cytophagales</taxon>
        <taxon>Chryseotaleaceae</taxon>
        <taxon>Dawidia</taxon>
    </lineage>
</organism>
<feature type="coiled-coil region" evidence="3">
    <location>
        <begin position="982"/>
        <end position="1009"/>
    </location>
</feature>
<evidence type="ECO:0000256" key="2">
    <source>
        <dbReference type="PROSITE-ProRule" id="PRU00339"/>
    </source>
</evidence>
<dbReference type="AlphaFoldDB" id="A0AAP2E2V8"/>
<dbReference type="Pfam" id="PF13174">
    <property type="entry name" value="TPR_6"/>
    <property type="match status" value="3"/>
</dbReference>
<dbReference type="Pfam" id="PF13525">
    <property type="entry name" value="YfiO"/>
    <property type="match status" value="1"/>
</dbReference>
<dbReference type="SMART" id="SM00028">
    <property type="entry name" value="TPR"/>
    <property type="match status" value="13"/>
</dbReference>
<keyword evidence="7" id="KW-1185">Reference proteome</keyword>
<dbReference type="Proteomes" id="UP001319080">
    <property type="component" value="Unassembled WGS sequence"/>
</dbReference>
<gene>
    <name evidence="6" type="ORF">KK062_27690</name>
</gene>
<dbReference type="GO" id="GO:0051301">
    <property type="term" value="P:cell division"/>
    <property type="evidence" value="ECO:0007669"/>
    <property type="project" value="TreeGrafter"/>
</dbReference>
<keyword evidence="3" id="KW-0175">Coiled coil</keyword>
<evidence type="ECO:0000259" key="5">
    <source>
        <dbReference type="Pfam" id="PF13525"/>
    </source>
</evidence>
<sequence>MHRYIAFLFFACIASSSVLAQDQLSQQNVEKLYHRGTELLEHSNYGAARQVFSEFLAQASPRDPRRGEAEYYVAFSALNLGHRDGEKLIDDFIDRYPSSPKASTAYYDLAVSFYAEGNFTKSSSYFKKVNFPALTADQQAEGHFKWGYSYFNQKKLDEALEQFNFVKRQSNSYTAASNYYAGFIEYSKGQFDEALTDLKKAEASPSYAPIVPTLIANVYYRQKRYDTLIEYANQLKSRTDLTNAEEISMLVAEAYYYKGDFKKAIEAYEKYFANNAKAESGLLFRAGYAHYATGNTVRGIEFLEKSAASKDTVSYYASYYLGILHLKQGNKPLALNAFDYARKNPKDASLAEESAFQFAKISYDAGKQDQAVAEFERYLKNSPTGVHANEAKELLAQAYINGNNFNKAIEYIEALPTRNSYVNQAYQKAAYLKGSELFNKEDYAGAIQYFTKSLEYPSDPKYTALASFWIAESYSLGEKYEEAIPHYQKVIALGTAADPEVALKTRYGLGYAFYNTKGYDKALVNFREFVNKGSKNTPNYADGMIRLADCYYVSKQYDEALNTYNRAKAMSSSEHDYVLLQSGIMNGIQRKYADARNQFTELIKNYPKSQYRDEAIFQRAQYEIEQGNYTASVDGLSILIRESPSSPYLPYAYMRRAASYSNLKQPDKAIQDYSTVIQQFPSHPAAQEALTPLQESLNLAGRSGDFETYLAQFKKANPSNTSLESVEYEAAKNIYFDQQYQKAIASLRNFLSSYPQTSHAQEASYYMAESHFRLREFDKAMPIYTSLSNDRSFTMGSRVVARVAEINFTQSRYAEAIVAYHRLERMAVNKKEQYNAWSGLMESFYLQAQYDSADVYARTIIERGNINAGAQNKASLYLGKTALARGDYDTAKDEFLNTLNAARDEYGAEAKYLLAKVFYTQKEYKQSYETLTSLTNDFATYEVWVGKAFLLMADNFVAQDNVFQARATLQSLIDKFPQQSVKDEAKVKLKQLEQNEAAKQKALDADTLENN</sequence>